<feature type="domain" description="RNA polymerase sigma-70 region 2" evidence="5">
    <location>
        <begin position="20"/>
        <end position="75"/>
    </location>
</feature>
<dbReference type="Gene3D" id="1.10.1740.10">
    <property type="match status" value="1"/>
</dbReference>
<dbReference type="InterPro" id="IPR007627">
    <property type="entry name" value="RNA_pol_sigma70_r2"/>
</dbReference>
<accession>A0A7H0LKM7</accession>
<dbReference type="GO" id="GO:0003677">
    <property type="term" value="F:DNA binding"/>
    <property type="evidence" value="ECO:0007669"/>
    <property type="project" value="InterPro"/>
</dbReference>
<dbReference type="Pfam" id="PF04542">
    <property type="entry name" value="Sigma70_r2"/>
    <property type="match status" value="1"/>
</dbReference>
<evidence type="ECO:0000256" key="1">
    <source>
        <dbReference type="ARBA" id="ARBA00010641"/>
    </source>
</evidence>
<keyword evidence="2" id="KW-0805">Transcription regulation</keyword>
<evidence type="ECO:0000259" key="6">
    <source>
        <dbReference type="Pfam" id="PF08281"/>
    </source>
</evidence>
<dbReference type="Gene3D" id="1.10.10.10">
    <property type="entry name" value="Winged helix-like DNA-binding domain superfamily/Winged helix DNA-binding domain"/>
    <property type="match status" value="1"/>
</dbReference>
<dbReference type="EMBL" id="CP061038">
    <property type="protein sequence ID" value="QNQ10230.1"/>
    <property type="molecule type" value="Genomic_DNA"/>
</dbReference>
<dbReference type="InterPro" id="IPR013325">
    <property type="entry name" value="RNA_pol_sigma_r2"/>
</dbReference>
<protein>
    <submittedName>
        <fullName evidence="7">Sigma-70 family RNA polymerase sigma factor</fullName>
    </submittedName>
</protein>
<keyword evidence="8" id="KW-1185">Reference proteome</keyword>
<dbReference type="KEGG" id="spap:H3Z74_03035"/>
<evidence type="ECO:0000313" key="7">
    <source>
        <dbReference type="EMBL" id="QNQ10230.1"/>
    </source>
</evidence>
<proteinExistence type="inferred from homology"/>
<organism evidence="7 8">
    <name type="scientific">Sphingomonas alpina</name>
    <dbReference type="NCBI Taxonomy" id="653931"/>
    <lineage>
        <taxon>Bacteria</taxon>
        <taxon>Pseudomonadati</taxon>
        <taxon>Pseudomonadota</taxon>
        <taxon>Alphaproteobacteria</taxon>
        <taxon>Sphingomonadales</taxon>
        <taxon>Sphingomonadaceae</taxon>
        <taxon>Sphingomonas</taxon>
    </lineage>
</organism>
<evidence type="ECO:0000256" key="2">
    <source>
        <dbReference type="ARBA" id="ARBA00023015"/>
    </source>
</evidence>
<feature type="domain" description="RNA polymerase sigma factor 70 region 4 type 2" evidence="6">
    <location>
        <begin position="108"/>
        <end position="160"/>
    </location>
</feature>
<dbReference type="Pfam" id="PF08281">
    <property type="entry name" value="Sigma70_r4_2"/>
    <property type="match status" value="1"/>
</dbReference>
<gene>
    <name evidence="7" type="ORF">H3Z74_03035</name>
</gene>
<dbReference type="InterPro" id="IPR036388">
    <property type="entry name" value="WH-like_DNA-bd_sf"/>
</dbReference>
<comment type="similarity">
    <text evidence="1">Belongs to the sigma-70 factor family. ECF subfamily.</text>
</comment>
<dbReference type="PANTHER" id="PTHR43133">
    <property type="entry name" value="RNA POLYMERASE ECF-TYPE SIGMA FACTO"/>
    <property type="match status" value="1"/>
</dbReference>
<dbReference type="SUPFAM" id="SSF88659">
    <property type="entry name" value="Sigma3 and sigma4 domains of RNA polymerase sigma factors"/>
    <property type="match status" value="1"/>
</dbReference>
<dbReference type="InterPro" id="IPR039425">
    <property type="entry name" value="RNA_pol_sigma-70-like"/>
</dbReference>
<dbReference type="SUPFAM" id="SSF88946">
    <property type="entry name" value="Sigma2 domain of RNA polymerase sigma factors"/>
    <property type="match status" value="1"/>
</dbReference>
<dbReference type="NCBIfam" id="TIGR02937">
    <property type="entry name" value="sigma70-ECF"/>
    <property type="match status" value="1"/>
</dbReference>
<evidence type="ECO:0000256" key="3">
    <source>
        <dbReference type="ARBA" id="ARBA00023082"/>
    </source>
</evidence>
<dbReference type="GO" id="GO:0006352">
    <property type="term" value="P:DNA-templated transcription initiation"/>
    <property type="evidence" value="ECO:0007669"/>
    <property type="project" value="InterPro"/>
</dbReference>
<evidence type="ECO:0000259" key="5">
    <source>
        <dbReference type="Pfam" id="PF04542"/>
    </source>
</evidence>
<dbReference type="RefSeq" id="WP_187762534.1">
    <property type="nucleotide sequence ID" value="NZ_CP061038.1"/>
</dbReference>
<keyword evidence="3" id="KW-0731">Sigma factor</keyword>
<reference evidence="7 8" key="1">
    <citation type="submission" date="2020-09" db="EMBL/GenBank/DDBJ databases">
        <title>Sphingomonas sp., a new species isolated from pork steak.</title>
        <authorList>
            <person name="Heidler von Heilborn D."/>
        </authorList>
    </citation>
    <scope>NUCLEOTIDE SEQUENCE [LARGE SCALE GENOMIC DNA]</scope>
    <source>
        <strain evidence="8">S8-3T</strain>
    </source>
</reference>
<dbReference type="GO" id="GO:0016987">
    <property type="term" value="F:sigma factor activity"/>
    <property type="evidence" value="ECO:0007669"/>
    <property type="project" value="UniProtKB-KW"/>
</dbReference>
<evidence type="ECO:0000256" key="4">
    <source>
        <dbReference type="ARBA" id="ARBA00023163"/>
    </source>
</evidence>
<dbReference type="PANTHER" id="PTHR43133:SF63">
    <property type="entry name" value="RNA POLYMERASE SIGMA FACTOR FECI-RELATED"/>
    <property type="match status" value="1"/>
</dbReference>
<dbReference type="InterPro" id="IPR013324">
    <property type="entry name" value="RNA_pol_sigma_r3/r4-like"/>
</dbReference>
<evidence type="ECO:0000313" key="8">
    <source>
        <dbReference type="Proteomes" id="UP000516148"/>
    </source>
</evidence>
<dbReference type="InterPro" id="IPR014284">
    <property type="entry name" value="RNA_pol_sigma-70_dom"/>
</dbReference>
<dbReference type="Proteomes" id="UP000516148">
    <property type="component" value="Chromosome"/>
</dbReference>
<sequence length="170" mass="18965">MAEPQPSGLVQVFMESRERLLRFLAARGAGEAAEDLLQELWERVSAAPTQPVATPLGYLYRAAENLMRDRYRADSSRSRREQDYVDATDAVTADPGIERVLLARERLRAVEAALSALGPRTERVFRLYRLDGVGQAMIARDLGVSLSTVEKDLQRAYRALGALRESDDAE</sequence>
<dbReference type="InterPro" id="IPR013249">
    <property type="entry name" value="RNA_pol_sigma70_r4_t2"/>
</dbReference>
<name>A0A7H0LKM7_9SPHN</name>
<keyword evidence="4" id="KW-0804">Transcription</keyword>
<dbReference type="AlphaFoldDB" id="A0A7H0LKM7"/>